<gene>
    <name evidence="2" type="ORF">LA66_19750</name>
</gene>
<evidence type="ECO:0000313" key="2">
    <source>
        <dbReference type="EMBL" id="KHJ53053.1"/>
    </source>
</evidence>
<dbReference type="InterPro" id="IPR036873">
    <property type="entry name" value="Rhodanese-like_dom_sf"/>
</dbReference>
<dbReference type="PROSITE" id="PS50206">
    <property type="entry name" value="RHODANESE_3"/>
    <property type="match status" value="1"/>
</dbReference>
<sequence>MESIVVTKPYKDDVTARQCWDDLEAGGDAFLIDVRTLAEWTYVGFPLLPGAARDPLFVEWQSYPSMSVNPAFVERVSATIEERGGSRQSRLYFLCRSGARSMASAAAMSAAGFTESFNILDGFEGPPDPDGHRGRVAGWKAEGLTWVQK</sequence>
<evidence type="ECO:0000259" key="1">
    <source>
        <dbReference type="PROSITE" id="PS50206"/>
    </source>
</evidence>
<dbReference type="GO" id="GO:0016740">
    <property type="term" value="F:transferase activity"/>
    <property type="evidence" value="ECO:0007669"/>
    <property type="project" value="UniProtKB-KW"/>
</dbReference>
<protein>
    <submittedName>
        <fullName evidence="2">Sulfurtransferase</fullName>
    </submittedName>
</protein>
<dbReference type="AlphaFoldDB" id="A0A0B1PWY1"/>
<evidence type="ECO:0000313" key="3">
    <source>
        <dbReference type="Proteomes" id="UP000030826"/>
    </source>
</evidence>
<proteinExistence type="predicted"/>
<comment type="caution">
    <text evidence="2">The sequence shown here is derived from an EMBL/GenBank/DDBJ whole genome shotgun (WGS) entry which is preliminary data.</text>
</comment>
<dbReference type="SUPFAM" id="SSF52821">
    <property type="entry name" value="Rhodanese/Cell cycle control phosphatase"/>
    <property type="match status" value="1"/>
</dbReference>
<dbReference type="InterPro" id="IPR001763">
    <property type="entry name" value="Rhodanese-like_dom"/>
</dbReference>
<feature type="domain" description="Rhodanese" evidence="1">
    <location>
        <begin position="25"/>
        <end position="129"/>
    </location>
</feature>
<dbReference type="OrthoDB" id="9815890at2"/>
<dbReference type="Proteomes" id="UP000030826">
    <property type="component" value="Unassembled WGS sequence"/>
</dbReference>
<reference evidence="2 3" key="1">
    <citation type="submission" date="2014-09" db="EMBL/GenBank/DDBJ databases">
        <title>Isolation and characterization of Aurantimonas altamirensis ON-56566 from clinical sample following a dog bite.</title>
        <authorList>
            <person name="Eshaghi A."/>
            <person name="Li A."/>
            <person name="Shahinas D."/>
            <person name="Bahn P."/>
            <person name="Kus J.V."/>
            <person name="Patel S.N."/>
        </authorList>
    </citation>
    <scope>NUCLEOTIDE SEQUENCE [LARGE SCALE GENOMIC DNA]</scope>
    <source>
        <strain evidence="2 3">ON-56566</strain>
    </source>
</reference>
<dbReference type="Pfam" id="PF00581">
    <property type="entry name" value="Rhodanese"/>
    <property type="match status" value="1"/>
</dbReference>
<dbReference type="Gene3D" id="3.40.250.10">
    <property type="entry name" value="Rhodanese-like domain"/>
    <property type="match status" value="1"/>
</dbReference>
<accession>A0A0B1PWY1</accession>
<organism evidence="2 3">
    <name type="scientific">Aureimonas altamirensis</name>
    <dbReference type="NCBI Taxonomy" id="370622"/>
    <lineage>
        <taxon>Bacteria</taxon>
        <taxon>Pseudomonadati</taxon>
        <taxon>Pseudomonadota</taxon>
        <taxon>Alphaproteobacteria</taxon>
        <taxon>Hyphomicrobiales</taxon>
        <taxon>Aurantimonadaceae</taxon>
        <taxon>Aureimonas</taxon>
    </lineage>
</organism>
<dbReference type="EMBL" id="JRFJ01000008">
    <property type="protein sequence ID" value="KHJ53053.1"/>
    <property type="molecule type" value="Genomic_DNA"/>
</dbReference>
<dbReference type="STRING" id="370622.LA66_19750"/>
<keyword evidence="2" id="KW-0808">Transferase</keyword>
<name>A0A0B1PWY1_9HYPH</name>